<evidence type="ECO:0000256" key="4">
    <source>
        <dbReference type="ARBA" id="ARBA00023136"/>
    </source>
</evidence>
<evidence type="ECO:0000256" key="1">
    <source>
        <dbReference type="ARBA" id="ARBA00004141"/>
    </source>
</evidence>
<keyword evidence="2 5" id="KW-0812">Transmembrane</keyword>
<dbReference type="GO" id="GO:0016020">
    <property type="term" value="C:membrane"/>
    <property type="evidence" value="ECO:0007669"/>
    <property type="project" value="UniProtKB-SubCell"/>
</dbReference>
<evidence type="ECO:0000313" key="6">
    <source>
        <dbReference type="EMBL" id="KAK4884689.1"/>
    </source>
</evidence>
<dbReference type="EMBL" id="JARPUR010000001">
    <property type="protein sequence ID" value="KAK4884689.1"/>
    <property type="molecule type" value="Genomic_DNA"/>
</dbReference>
<accession>A0AAN7Q3J0</accession>
<feature type="transmembrane region" description="Helical" evidence="5">
    <location>
        <begin position="334"/>
        <end position="357"/>
    </location>
</feature>
<reference evidence="7" key="1">
    <citation type="submission" date="2023-01" db="EMBL/GenBank/DDBJ databases">
        <title>Key to firefly adult light organ development and bioluminescence: homeobox transcription factors regulate luciferase expression and transportation to peroxisome.</title>
        <authorList>
            <person name="Fu X."/>
        </authorList>
    </citation>
    <scope>NUCLEOTIDE SEQUENCE [LARGE SCALE GENOMIC DNA]</scope>
</reference>
<evidence type="ECO:0000256" key="5">
    <source>
        <dbReference type="SAM" id="Phobius"/>
    </source>
</evidence>
<dbReference type="SUPFAM" id="SSF103473">
    <property type="entry name" value="MFS general substrate transporter"/>
    <property type="match status" value="1"/>
</dbReference>
<feature type="transmembrane region" description="Helical" evidence="5">
    <location>
        <begin position="222"/>
        <end position="241"/>
    </location>
</feature>
<evidence type="ECO:0008006" key="8">
    <source>
        <dbReference type="Google" id="ProtNLM"/>
    </source>
</evidence>
<sequence length="437" mass="49445">MVVSNLDNSVPKYKNIWNNICVLTKNVTIEPVILLFTIPHSLVGIPLSNLFLEKACRTVLMLNETLCDSIVTGEPLLSDHEEVKLQKQVTTMIAWTSMIKGAVPGFLLLFLGAWSDRGKTLKPFIILPFVGELFRLSNCLISTYFFDKISLNLTGLVNSIFYSLSGGSYVFSWGIFHYISVISTNESRTVRFGVINFFSQLSATIGVAFGGRAYRQLGLKGTFWMCMSIYIIGILYVLLFLKETIIKTEKPHMEESKEGLLSKFILILNDIKNTVMIIFRKRQNDLRLKICLNVLIIILMNGVTQANILLYFLARKRYGWNEIGYSDFSAISSATHSLGMLFGIFYGISSVSTRSIITKLVSPDELGTVNGLIESFQAFLPLFFAPFFSMIYRYTVNIHDGIFLFVTSGILVPVVAIYSYQYISNRYERLNDNDIQN</sequence>
<protein>
    <recommendedName>
        <fullName evidence="8">Proton-coupled folate transporter</fullName>
    </recommendedName>
</protein>
<dbReference type="InterPro" id="IPR036259">
    <property type="entry name" value="MFS_trans_sf"/>
</dbReference>
<evidence type="ECO:0000256" key="3">
    <source>
        <dbReference type="ARBA" id="ARBA00022989"/>
    </source>
</evidence>
<gene>
    <name evidence="6" type="ORF">RN001_000960</name>
</gene>
<dbReference type="PANTHER" id="PTHR23507:SF1">
    <property type="entry name" value="FI18259P1-RELATED"/>
    <property type="match status" value="1"/>
</dbReference>
<evidence type="ECO:0000313" key="7">
    <source>
        <dbReference type="Proteomes" id="UP001353858"/>
    </source>
</evidence>
<evidence type="ECO:0000256" key="2">
    <source>
        <dbReference type="ARBA" id="ARBA00022692"/>
    </source>
</evidence>
<dbReference type="PANTHER" id="PTHR23507">
    <property type="entry name" value="ZGC:174356"/>
    <property type="match status" value="1"/>
</dbReference>
<keyword evidence="7" id="KW-1185">Reference proteome</keyword>
<comment type="caution">
    <text evidence="6">The sequence shown here is derived from an EMBL/GenBank/DDBJ whole genome shotgun (WGS) entry which is preliminary data.</text>
</comment>
<organism evidence="6 7">
    <name type="scientific">Aquatica leii</name>
    <dbReference type="NCBI Taxonomy" id="1421715"/>
    <lineage>
        <taxon>Eukaryota</taxon>
        <taxon>Metazoa</taxon>
        <taxon>Ecdysozoa</taxon>
        <taxon>Arthropoda</taxon>
        <taxon>Hexapoda</taxon>
        <taxon>Insecta</taxon>
        <taxon>Pterygota</taxon>
        <taxon>Neoptera</taxon>
        <taxon>Endopterygota</taxon>
        <taxon>Coleoptera</taxon>
        <taxon>Polyphaga</taxon>
        <taxon>Elateriformia</taxon>
        <taxon>Elateroidea</taxon>
        <taxon>Lampyridae</taxon>
        <taxon>Luciolinae</taxon>
        <taxon>Aquatica</taxon>
    </lineage>
</organism>
<feature type="transmembrane region" description="Helical" evidence="5">
    <location>
        <begin position="291"/>
        <end position="314"/>
    </location>
</feature>
<feature type="transmembrane region" description="Helical" evidence="5">
    <location>
        <begin position="125"/>
        <end position="147"/>
    </location>
</feature>
<dbReference type="GO" id="GO:0022857">
    <property type="term" value="F:transmembrane transporter activity"/>
    <property type="evidence" value="ECO:0007669"/>
    <property type="project" value="InterPro"/>
</dbReference>
<feature type="transmembrane region" description="Helical" evidence="5">
    <location>
        <begin position="159"/>
        <end position="180"/>
    </location>
</feature>
<dbReference type="Pfam" id="PF07690">
    <property type="entry name" value="MFS_1"/>
    <property type="match status" value="1"/>
</dbReference>
<proteinExistence type="predicted"/>
<feature type="transmembrane region" description="Helical" evidence="5">
    <location>
        <begin position="32"/>
        <end position="52"/>
    </location>
</feature>
<dbReference type="AlphaFoldDB" id="A0AAN7Q3J0"/>
<dbReference type="Gene3D" id="1.20.1250.20">
    <property type="entry name" value="MFS general substrate transporter like domains"/>
    <property type="match status" value="1"/>
</dbReference>
<feature type="transmembrane region" description="Helical" evidence="5">
    <location>
        <begin position="192"/>
        <end position="210"/>
    </location>
</feature>
<feature type="transmembrane region" description="Helical" evidence="5">
    <location>
        <begin position="401"/>
        <end position="420"/>
    </location>
</feature>
<comment type="subcellular location">
    <subcellularLocation>
        <location evidence="1">Membrane</location>
        <topology evidence="1">Multi-pass membrane protein</topology>
    </subcellularLocation>
</comment>
<feature type="transmembrane region" description="Helical" evidence="5">
    <location>
        <begin position="92"/>
        <end position="113"/>
    </location>
</feature>
<keyword evidence="4 5" id="KW-0472">Membrane</keyword>
<dbReference type="InterPro" id="IPR011701">
    <property type="entry name" value="MFS"/>
</dbReference>
<feature type="transmembrane region" description="Helical" evidence="5">
    <location>
        <begin position="378"/>
        <end position="395"/>
    </location>
</feature>
<dbReference type="Proteomes" id="UP001353858">
    <property type="component" value="Unassembled WGS sequence"/>
</dbReference>
<name>A0AAN7Q3J0_9COLE</name>
<keyword evidence="3 5" id="KW-1133">Transmembrane helix</keyword>